<sequence>MSTALYNRSASLKRRHDSDTAVIRQDKQSHSSNKVDSLKDELANKVETWREKVQQQDQRFYVKRRFLFPLGIILGVFLGFILIQPNDFTDFQTHLALLLDEFEFGLSSFPQLPQIDLSLVENEWRRLKSSINIPEPWKLNNNGLEFTVGENIKERGLSAKHPVILVPGIISTGLESWSTEPDYRPFFRQKMWGGFSMLSQVTFNRDKWMNAIMLDPITGLDPPGAKVRAAEGIDAASMFIQGYWLWSKIVENLAVVNYDTNNLYLAPYDWRLSYGNLEERDGYFSRLKATIEGFKHRHDRRVVLVAHSMGSTVMLYFFKWVEDPEHGKGGPDWVENHVEALISIAGTHLGVVKAMSAFLSGEMKDTVQINPAGAYVLERFFSRKERRKLFHSWSGSASMWIKGGSAVWGDALSAPDDPDNADHTHGDLIAFRNGVLEDPAAPGINDNDGHITDAHDIAVNMTADEASTWILERTPLHFQRMVATNYSYGIERDEEVLKRNNADPRKWTNPLEVQLPNAPTTKIFCTYGHGKQTERSYWYNRGPYEYDDVQADAHDPVCANSTSEDCTPQAPLNLPLSRRVWIDSEFTDSNAKPKITNGVKMGEGDGTVSLLSLGAMCVEGWKRKRWNPAGMKVVTVEFPHEPVPTIPRGGGTTSDHVDILGNTALNELILKVATGVENEVEDSFVSNIREYAKRIQWD</sequence>
<comment type="caution">
    <text evidence="1">The sequence shown here is derived from an EMBL/GenBank/DDBJ whole genome shotgun (WGS) entry which is preliminary data.</text>
</comment>
<proteinExistence type="predicted"/>
<evidence type="ECO:0000313" key="1">
    <source>
        <dbReference type="EMBL" id="KAI0090528.1"/>
    </source>
</evidence>
<keyword evidence="2" id="KW-1185">Reference proteome</keyword>
<organism evidence="1 2">
    <name type="scientific">Irpex rosettiformis</name>
    <dbReference type="NCBI Taxonomy" id="378272"/>
    <lineage>
        <taxon>Eukaryota</taxon>
        <taxon>Fungi</taxon>
        <taxon>Dikarya</taxon>
        <taxon>Basidiomycota</taxon>
        <taxon>Agaricomycotina</taxon>
        <taxon>Agaricomycetes</taxon>
        <taxon>Polyporales</taxon>
        <taxon>Irpicaceae</taxon>
        <taxon>Irpex</taxon>
    </lineage>
</organism>
<reference evidence="1" key="1">
    <citation type="journal article" date="2021" name="Environ. Microbiol.">
        <title>Gene family expansions and transcriptome signatures uncover fungal adaptations to wood decay.</title>
        <authorList>
            <person name="Hage H."/>
            <person name="Miyauchi S."/>
            <person name="Viragh M."/>
            <person name="Drula E."/>
            <person name="Min B."/>
            <person name="Chaduli D."/>
            <person name="Navarro D."/>
            <person name="Favel A."/>
            <person name="Norest M."/>
            <person name="Lesage-Meessen L."/>
            <person name="Balint B."/>
            <person name="Merenyi Z."/>
            <person name="de Eugenio L."/>
            <person name="Morin E."/>
            <person name="Martinez A.T."/>
            <person name="Baldrian P."/>
            <person name="Stursova M."/>
            <person name="Martinez M.J."/>
            <person name="Novotny C."/>
            <person name="Magnuson J.K."/>
            <person name="Spatafora J.W."/>
            <person name="Maurice S."/>
            <person name="Pangilinan J."/>
            <person name="Andreopoulos W."/>
            <person name="LaButti K."/>
            <person name="Hundley H."/>
            <person name="Na H."/>
            <person name="Kuo A."/>
            <person name="Barry K."/>
            <person name="Lipzen A."/>
            <person name="Henrissat B."/>
            <person name="Riley R."/>
            <person name="Ahrendt S."/>
            <person name="Nagy L.G."/>
            <person name="Grigoriev I.V."/>
            <person name="Martin F."/>
            <person name="Rosso M.N."/>
        </authorList>
    </citation>
    <scope>NUCLEOTIDE SEQUENCE</scope>
    <source>
        <strain evidence="1">CBS 384.51</strain>
    </source>
</reference>
<keyword evidence="1" id="KW-0012">Acyltransferase</keyword>
<keyword evidence="1" id="KW-0808">Transferase</keyword>
<name>A0ACB8U880_9APHY</name>
<evidence type="ECO:0000313" key="2">
    <source>
        <dbReference type="Proteomes" id="UP001055072"/>
    </source>
</evidence>
<accession>A0ACB8U880</accession>
<gene>
    <name evidence="1" type="ORF">BDY19DRAFT_935668</name>
</gene>
<protein>
    <submittedName>
        <fullName evidence="1">Phospholipid:diacylglycerol acyltransferase</fullName>
    </submittedName>
</protein>
<dbReference type="EMBL" id="MU274907">
    <property type="protein sequence ID" value="KAI0090528.1"/>
    <property type="molecule type" value="Genomic_DNA"/>
</dbReference>
<dbReference type="Proteomes" id="UP001055072">
    <property type="component" value="Unassembled WGS sequence"/>
</dbReference>